<comment type="similarity">
    <text evidence="1 8 12">Belongs to the thymidine kinase family.</text>
</comment>
<feature type="binding site" evidence="8">
    <location>
        <position position="179"/>
    </location>
    <ligand>
        <name>Zn(2+)</name>
        <dbReference type="ChEBI" id="CHEBI:29105"/>
    </ligand>
</feature>
<dbReference type="PIRSF" id="PIRSF035805">
    <property type="entry name" value="TK_cell"/>
    <property type="match status" value="1"/>
</dbReference>
<dbReference type="Proteomes" id="UP000440713">
    <property type="component" value="Unassembled WGS sequence"/>
</dbReference>
<keyword evidence="7 8" id="KW-0067">ATP-binding</keyword>
<dbReference type="EMBL" id="VUNE01000005">
    <property type="protein sequence ID" value="MST63027.1"/>
    <property type="molecule type" value="Genomic_DNA"/>
</dbReference>
<dbReference type="GO" id="GO:0004797">
    <property type="term" value="F:thymidine kinase activity"/>
    <property type="evidence" value="ECO:0007669"/>
    <property type="project" value="UniProtKB-UniRule"/>
</dbReference>
<dbReference type="GO" id="GO:0071897">
    <property type="term" value="P:DNA biosynthetic process"/>
    <property type="evidence" value="ECO:0007669"/>
    <property type="project" value="UniProtKB-KW"/>
</dbReference>
<comment type="caution">
    <text evidence="13">The sequence shown here is derived from an EMBL/GenBank/DDBJ whole genome shotgun (WGS) entry which is preliminary data.</text>
</comment>
<evidence type="ECO:0000256" key="3">
    <source>
        <dbReference type="ARBA" id="ARBA00022634"/>
    </source>
</evidence>
<comment type="caution">
    <text evidence="8">Lacks conserved residue(s) required for the propagation of feature annotation.</text>
</comment>
<keyword evidence="4 8" id="KW-0808">Transferase</keyword>
<dbReference type="InterPro" id="IPR020633">
    <property type="entry name" value="Thymidine_kinase_CS"/>
</dbReference>
<evidence type="ECO:0000256" key="8">
    <source>
        <dbReference type="HAMAP-Rule" id="MF_00124"/>
    </source>
</evidence>
<dbReference type="GO" id="GO:0005829">
    <property type="term" value="C:cytosol"/>
    <property type="evidence" value="ECO:0007669"/>
    <property type="project" value="TreeGrafter"/>
</dbReference>
<gene>
    <name evidence="8" type="primary">tdk</name>
    <name evidence="13" type="ORF">FYJ71_08765</name>
</gene>
<comment type="catalytic activity">
    <reaction evidence="8 11">
        <text>thymidine + ATP = dTMP + ADP + H(+)</text>
        <dbReference type="Rhea" id="RHEA:19129"/>
        <dbReference type="ChEBI" id="CHEBI:15378"/>
        <dbReference type="ChEBI" id="CHEBI:17748"/>
        <dbReference type="ChEBI" id="CHEBI:30616"/>
        <dbReference type="ChEBI" id="CHEBI:63528"/>
        <dbReference type="ChEBI" id="CHEBI:456216"/>
        <dbReference type="EC" id="2.7.1.21"/>
    </reaction>
</comment>
<dbReference type="GO" id="GO:0005524">
    <property type="term" value="F:ATP binding"/>
    <property type="evidence" value="ECO:0007669"/>
    <property type="project" value="UniProtKB-UniRule"/>
</dbReference>
<evidence type="ECO:0000256" key="6">
    <source>
        <dbReference type="ARBA" id="ARBA00022777"/>
    </source>
</evidence>
<evidence type="ECO:0000256" key="5">
    <source>
        <dbReference type="ARBA" id="ARBA00022741"/>
    </source>
</evidence>
<feature type="binding site" evidence="10">
    <location>
        <position position="172"/>
    </location>
    <ligand>
        <name>substrate</name>
    </ligand>
</feature>
<evidence type="ECO:0000256" key="1">
    <source>
        <dbReference type="ARBA" id="ARBA00007587"/>
    </source>
</evidence>
<evidence type="ECO:0000313" key="13">
    <source>
        <dbReference type="EMBL" id="MST63027.1"/>
    </source>
</evidence>
<dbReference type="GO" id="GO:0046104">
    <property type="term" value="P:thymidine metabolic process"/>
    <property type="evidence" value="ECO:0007669"/>
    <property type="project" value="TreeGrafter"/>
</dbReference>
<dbReference type="Gene3D" id="3.30.60.20">
    <property type="match status" value="1"/>
</dbReference>
<dbReference type="NCBIfam" id="NF003300">
    <property type="entry name" value="PRK04296.1-5"/>
    <property type="match status" value="1"/>
</dbReference>
<keyword evidence="8" id="KW-0963">Cytoplasm</keyword>
<dbReference type="HAMAP" id="MF_00124">
    <property type="entry name" value="Thymidine_kinase"/>
    <property type="match status" value="1"/>
</dbReference>
<keyword evidence="14" id="KW-1185">Reference proteome</keyword>
<dbReference type="InterPro" id="IPR027417">
    <property type="entry name" value="P-loop_NTPase"/>
</dbReference>
<name>A0A6N7XI22_9FIRM</name>
<keyword evidence="5 8" id="KW-0547">Nucleotide-binding</keyword>
<dbReference type="PROSITE" id="PS00603">
    <property type="entry name" value="TK_CELLULAR_TYPE"/>
    <property type="match status" value="1"/>
</dbReference>
<evidence type="ECO:0000256" key="9">
    <source>
        <dbReference type="PIRSR" id="PIRSR035805-1"/>
    </source>
</evidence>
<dbReference type="SUPFAM" id="SSF52540">
    <property type="entry name" value="P-loop containing nucleoside triphosphate hydrolases"/>
    <property type="match status" value="1"/>
</dbReference>
<feature type="binding site" evidence="8">
    <location>
        <position position="142"/>
    </location>
    <ligand>
        <name>Zn(2+)</name>
        <dbReference type="ChEBI" id="CHEBI:29105"/>
    </ligand>
</feature>
<organism evidence="13 14">
    <name type="scientific">Peptostreptococcus porci</name>
    <dbReference type="NCBI Taxonomy" id="2652282"/>
    <lineage>
        <taxon>Bacteria</taxon>
        <taxon>Bacillati</taxon>
        <taxon>Bacillota</taxon>
        <taxon>Clostridia</taxon>
        <taxon>Peptostreptococcales</taxon>
        <taxon>Peptostreptococcaceae</taxon>
        <taxon>Peptostreptococcus</taxon>
    </lineage>
</organism>
<dbReference type="SUPFAM" id="SSF57716">
    <property type="entry name" value="Glucocorticoid receptor-like (DNA-binding domain)"/>
    <property type="match status" value="1"/>
</dbReference>
<comment type="subunit">
    <text evidence="8">Homotetramer.</text>
</comment>
<protein>
    <recommendedName>
        <fullName evidence="2 8">Thymidine kinase</fullName>
        <ecNumber evidence="2 8">2.7.1.21</ecNumber>
    </recommendedName>
</protein>
<dbReference type="EC" id="2.7.1.21" evidence="2 8"/>
<dbReference type="InterPro" id="IPR001267">
    <property type="entry name" value="Thymidine_kinase"/>
</dbReference>
<feature type="binding site" evidence="10">
    <location>
        <begin position="164"/>
        <end position="167"/>
    </location>
    <ligand>
        <name>substrate</name>
    </ligand>
</feature>
<evidence type="ECO:0000256" key="2">
    <source>
        <dbReference type="ARBA" id="ARBA00012118"/>
    </source>
</evidence>
<dbReference type="PANTHER" id="PTHR11441">
    <property type="entry name" value="THYMIDINE KINASE"/>
    <property type="match status" value="1"/>
</dbReference>
<feature type="binding site" evidence="8">
    <location>
        <position position="176"/>
    </location>
    <ligand>
        <name>Zn(2+)</name>
        <dbReference type="ChEBI" id="CHEBI:29105"/>
    </ligand>
</feature>
<feature type="active site" description="Proton acceptor" evidence="8 9">
    <location>
        <position position="83"/>
    </location>
</feature>
<keyword evidence="8" id="KW-0862">Zinc</keyword>
<feature type="binding site" evidence="8">
    <location>
        <position position="140"/>
    </location>
    <ligand>
        <name>Zn(2+)</name>
        <dbReference type="ChEBI" id="CHEBI:29105"/>
    </ligand>
</feature>
<proteinExistence type="inferred from homology"/>
<dbReference type="AlphaFoldDB" id="A0A6N7XI22"/>
<feature type="binding site" evidence="8">
    <location>
        <begin position="82"/>
        <end position="85"/>
    </location>
    <ligand>
        <name>ATP</name>
        <dbReference type="ChEBI" id="CHEBI:30616"/>
    </ligand>
</feature>
<keyword evidence="3 8" id="KW-0237">DNA synthesis</keyword>
<accession>A0A6N7XI22</accession>
<dbReference type="GO" id="GO:0008270">
    <property type="term" value="F:zinc ion binding"/>
    <property type="evidence" value="ECO:0007669"/>
    <property type="project" value="UniProtKB-UniRule"/>
</dbReference>
<dbReference type="RefSeq" id="WP_154538508.1">
    <property type="nucleotide sequence ID" value="NZ_JAQYHJ010000065.1"/>
</dbReference>
<dbReference type="Gene3D" id="3.40.50.300">
    <property type="entry name" value="P-loop containing nucleotide triphosphate hydrolases"/>
    <property type="match status" value="1"/>
</dbReference>
<evidence type="ECO:0000256" key="4">
    <source>
        <dbReference type="ARBA" id="ARBA00022679"/>
    </source>
</evidence>
<reference evidence="13 14" key="1">
    <citation type="submission" date="2019-08" db="EMBL/GenBank/DDBJ databases">
        <title>In-depth cultivation of the pig gut microbiome towards novel bacterial diversity and tailored functional studies.</title>
        <authorList>
            <person name="Wylensek D."/>
            <person name="Hitch T.C.A."/>
            <person name="Clavel T."/>
        </authorList>
    </citation>
    <scope>NUCLEOTIDE SEQUENCE [LARGE SCALE GENOMIC DNA]</scope>
    <source>
        <strain evidence="13 14">WCA-SAB-591-4A-A</strain>
    </source>
</reference>
<evidence type="ECO:0000313" key="14">
    <source>
        <dbReference type="Proteomes" id="UP000440713"/>
    </source>
</evidence>
<evidence type="ECO:0000256" key="10">
    <source>
        <dbReference type="PIRSR" id="PIRSR035805-2"/>
    </source>
</evidence>
<keyword evidence="6 8" id="KW-0418">Kinase</keyword>
<evidence type="ECO:0000256" key="7">
    <source>
        <dbReference type="ARBA" id="ARBA00022840"/>
    </source>
</evidence>
<dbReference type="PANTHER" id="PTHR11441:SF0">
    <property type="entry name" value="THYMIDINE KINASE, CYTOSOLIC"/>
    <property type="match status" value="1"/>
</dbReference>
<dbReference type="Pfam" id="PF00265">
    <property type="entry name" value="TK"/>
    <property type="match status" value="1"/>
</dbReference>
<evidence type="ECO:0000256" key="12">
    <source>
        <dbReference type="RuleBase" id="RU004165"/>
    </source>
</evidence>
<sequence length="188" mass="21504">MAKLYFYYGVMGSSKTANALMVHYNYHERGKKALLVKTDIDTRDGDKIVRSRIGLKNECENLSEFVKYPNDRIKEYDCIIVDEVQFATTEEIDFLSDIVDVLGIPVMCYGLRTDFRNELFEGSSRLISIADEIHEVKTVCWCGSKATCNARYNEKGIVREGEQIDLGANDKYIALCRKHYKLGDFGPK</sequence>
<evidence type="ECO:0000256" key="11">
    <source>
        <dbReference type="RuleBase" id="RU000544"/>
    </source>
</evidence>
<comment type="subcellular location">
    <subcellularLocation>
        <location evidence="8">Cytoplasm</location>
    </subcellularLocation>
</comment>
<keyword evidence="8" id="KW-0479">Metal-binding</keyword>